<protein>
    <submittedName>
        <fullName evidence="1">Uncharacterized protein</fullName>
    </submittedName>
</protein>
<keyword evidence="2" id="KW-1185">Reference proteome</keyword>
<name>A0ABC8KQS8_ERUVS</name>
<dbReference type="PANTHER" id="PTHR34267">
    <property type="entry name" value="OS11G0161033 PROTEIN"/>
    <property type="match status" value="1"/>
</dbReference>
<dbReference type="EMBL" id="CAKOAT010244043">
    <property type="protein sequence ID" value="CAH8358244.1"/>
    <property type="molecule type" value="Genomic_DNA"/>
</dbReference>
<sequence length="129" mass="15033">MPVLKGANERVVVMDYSLGRERDCFELFSLQTPYWERTILLRRLSFVLASSSVNRFRSDRIVRILRFRHSLIHVKKKCHEPRSTPGTITNKAWGVATEERLQAWPRTAGPPVVMNPISRQNFIVKSRPE</sequence>
<reference evidence="1 2" key="1">
    <citation type="submission" date="2022-03" db="EMBL/GenBank/DDBJ databases">
        <authorList>
            <person name="Macdonald S."/>
            <person name="Ahmed S."/>
            <person name="Newling K."/>
        </authorList>
    </citation>
    <scope>NUCLEOTIDE SEQUENCE [LARGE SCALE GENOMIC DNA]</scope>
</reference>
<dbReference type="InterPro" id="IPR009515">
    <property type="entry name" value="DUF1138"/>
</dbReference>
<evidence type="ECO:0000313" key="2">
    <source>
        <dbReference type="Proteomes" id="UP001642260"/>
    </source>
</evidence>
<dbReference type="PANTHER" id="PTHR34267:SF11">
    <property type="entry name" value="AT0ZI1 PROTEIN"/>
    <property type="match status" value="1"/>
</dbReference>
<accession>A0ABC8KQS8</accession>
<organism evidence="1 2">
    <name type="scientific">Eruca vesicaria subsp. sativa</name>
    <name type="common">Garden rocket</name>
    <name type="synonym">Eruca sativa</name>
    <dbReference type="NCBI Taxonomy" id="29727"/>
    <lineage>
        <taxon>Eukaryota</taxon>
        <taxon>Viridiplantae</taxon>
        <taxon>Streptophyta</taxon>
        <taxon>Embryophyta</taxon>
        <taxon>Tracheophyta</taxon>
        <taxon>Spermatophyta</taxon>
        <taxon>Magnoliopsida</taxon>
        <taxon>eudicotyledons</taxon>
        <taxon>Gunneridae</taxon>
        <taxon>Pentapetalae</taxon>
        <taxon>rosids</taxon>
        <taxon>malvids</taxon>
        <taxon>Brassicales</taxon>
        <taxon>Brassicaceae</taxon>
        <taxon>Brassiceae</taxon>
        <taxon>Eruca</taxon>
    </lineage>
</organism>
<dbReference type="Pfam" id="PF06592">
    <property type="entry name" value="DUF1138"/>
    <property type="match status" value="1"/>
</dbReference>
<dbReference type="Proteomes" id="UP001642260">
    <property type="component" value="Unassembled WGS sequence"/>
</dbReference>
<dbReference type="AlphaFoldDB" id="A0ABC8KQS8"/>
<evidence type="ECO:0000313" key="1">
    <source>
        <dbReference type="EMBL" id="CAH8358244.1"/>
    </source>
</evidence>
<comment type="caution">
    <text evidence="1">The sequence shown here is derived from an EMBL/GenBank/DDBJ whole genome shotgun (WGS) entry which is preliminary data.</text>
</comment>
<proteinExistence type="predicted"/>
<gene>
    <name evidence="1" type="ORF">ERUC_LOCUS24000</name>
</gene>